<name>A0A3M8VR71_9ACTN</name>
<accession>A0A3M8VR71</accession>
<evidence type="ECO:0000313" key="3">
    <source>
        <dbReference type="EMBL" id="RNG18243.1"/>
    </source>
</evidence>
<reference evidence="3 4" key="1">
    <citation type="submission" date="2018-11" db="EMBL/GenBank/DDBJ databases">
        <title>The Potential of Streptomyces as Biocontrol Agents against the Tomato grey mould, Botrytis cinerea (Gray mold) Frontiers in Microbiology.</title>
        <authorList>
            <person name="Li D."/>
        </authorList>
    </citation>
    <scope>NUCLEOTIDE SEQUENCE [LARGE SCALE GENOMIC DNA]</scope>
    <source>
        <strain evidence="3 4">NEAU-LD23</strain>
    </source>
</reference>
<sequence>MPVFDTPEPISVTIEISVGDVQITAEDRTDTFVEVRPTDKTDDSDVKAAEQASVEYADGVLVIKTPKPRAMDFSRKTRSVDVSVALPTGSHVRGEAAVGDLRCSGRLGECTFKTSTGHVQLDHIGSLHLDTAGGHITVGRVDGDAEVSTGTGRIRIGEIDGAAVVKNSNGNTEIGRVTGGVQVRGANGDISIDQASGLQTDAQTSNGSIRIGEVTRGAVALKTATGDLEIGIGAGRPARLDLTTGYGRVHNALEDAAKSPEESIDVRAQTSYGDITIHRT</sequence>
<dbReference type="PROSITE" id="PS01031">
    <property type="entry name" value="SHSP"/>
    <property type="match status" value="1"/>
</dbReference>
<comment type="caution">
    <text evidence="3">The sequence shown here is derived from an EMBL/GenBank/DDBJ whole genome shotgun (WGS) entry which is preliminary data.</text>
</comment>
<dbReference type="Pfam" id="PF13349">
    <property type="entry name" value="DUF4097"/>
    <property type="match status" value="1"/>
</dbReference>
<evidence type="ECO:0000313" key="4">
    <source>
        <dbReference type="Proteomes" id="UP000275401"/>
    </source>
</evidence>
<comment type="similarity">
    <text evidence="1">Belongs to the small heat shock protein (HSP20) family.</text>
</comment>
<evidence type="ECO:0000256" key="1">
    <source>
        <dbReference type="PROSITE-ProRule" id="PRU00285"/>
    </source>
</evidence>
<evidence type="ECO:0000259" key="2">
    <source>
        <dbReference type="PROSITE" id="PS01031"/>
    </source>
</evidence>
<feature type="domain" description="SHSP" evidence="2">
    <location>
        <begin position="1"/>
        <end position="83"/>
    </location>
</feature>
<keyword evidence="4" id="KW-1185">Reference proteome</keyword>
<gene>
    <name evidence="3" type="ORF">EEJ42_27245</name>
</gene>
<proteinExistence type="inferred from homology"/>
<protein>
    <recommendedName>
        <fullName evidence="2">SHSP domain-containing protein</fullName>
    </recommendedName>
</protein>
<organism evidence="3 4">
    <name type="scientific">Streptomyces botrytidirepellens</name>
    <dbReference type="NCBI Taxonomy" id="2486417"/>
    <lineage>
        <taxon>Bacteria</taxon>
        <taxon>Bacillati</taxon>
        <taxon>Actinomycetota</taxon>
        <taxon>Actinomycetes</taxon>
        <taxon>Kitasatosporales</taxon>
        <taxon>Streptomycetaceae</taxon>
        <taxon>Streptomyces</taxon>
    </lineage>
</organism>
<dbReference type="InterPro" id="IPR002068">
    <property type="entry name" value="A-crystallin/Hsp20_dom"/>
</dbReference>
<dbReference type="AlphaFoldDB" id="A0A3M8VR71"/>
<dbReference type="InterPro" id="IPR025164">
    <property type="entry name" value="Toastrack_DUF4097"/>
</dbReference>
<dbReference type="Proteomes" id="UP000275401">
    <property type="component" value="Unassembled WGS sequence"/>
</dbReference>
<dbReference type="EMBL" id="RIBZ01000316">
    <property type="protein sequence ID" value="RNG18243.1"/>
    <property type="molecule type" value="Genomic_DNA"/>
</dbReference>